<name>A0A9W4WW65_9GLOM</name>
<keyword evidence="4 6" id="KW-0788">Thiol protease</keyword>
<dbReference type="PANTHER" id="PTHR46143">
    <property type="entry name" value="CALPAIN-7"/>
    <property type="match status" value="1"/>
</dbReference>
<reference evidence="8" key="1">
    <citation type="submission" date="2022-08" db="EMBL/GenBank/DDBJ databases">
        <authorList>
            <person name="Kallberg Y."/>
            <person name="Tangrot J."/>
            <person name="Rosling A."/>
        </authorList>
    </citation>
    <scope>NUCLEOTIDE SEQUENCE</scope>
    <source>
        <strain evidence="8">Wild A</strain>
    </source>
</reference>
<dbReference type="PROSITE" id="PS50203">
    <property type="entry name" value="CALPAIN_CAT"/>
    <property type="match status" value="1"/>
</dbReference>
<organism evidence="8 9">
    <name type="scientific">Funneliformis geosporum</name>
    <dbReference type="NCBI Taxonomy" id="1117311"/>
    <lineage>
        <taxon>Eukaryota</taxon>
        <taxon>Fungi</taxon>
        <taxon>Fungi incertae sedis</taxon>
        <taxon>Mucoromycota</taxon>
        <taxon>Glomeromycotina</taxon>
        <taxon>Glomeromycetes</taxon>
        <taxon>Glomerales</taxon>
        <taxon>Glomeraceae</taxon>
        <taxon>Funneliformis</taxon>
    </lineage>
</organism>
<dbReference type="InterPro" id="IPR007330">
    <property type="entry name" value="MIT_dom"/>
</dbReference>
<dbReference type="Gene3D" id="1.20.58.80">
    <property type="entry name" value="Phosphotransferase system, lactose/cellobiose-type IIA subunit"/>
    <property type="match status" value="2"/>
</dbReference>
<dbReference type="InterPro" id="IPR036181">
    <property type="entry name" value="MIT_dom_sf"/>
</dbReference>
<dbReference type="InterPro" id="IPR001300">
    <property type="entry name" value="Peptidase_C2_calpain_cat"/>
</dbReference>
<evidence type="ECO:0000256" key="1">
    <source>
        <dbReference type="ARBA" id="ARBA00010193"/>
    </source>
</evidence>
<feature type="active site" evidence="5 6">
    <location>
        <position position="401"/>
    </location>
</feature>
<dbReference type="GO" id="GO:0006508">
    <property type="term" value="P:proteolysis"/>
    <property type="evidence" value="ECO:0007669"/>
    <property type="project" value="UniProtKB-KW"/>
</dbReference>
<dbReference type="PANTHER" id="PTHR46143:SF1">
    <property type="entry name" value="CALPAIN-7"/>
    <property type="match status" value="1"/>
</dbReference>
<feature type="domain" description="Calpain catalytic" evidence="7">
    <location>
        <begin position="202"/>
        <end position="469"/>
    </location>
</feature>
<protein>
    <submittedName>
        <fullName evidence="8">14445_t:CDS:1</fullName>
    </submittedName>
</protein>
<dbReference type="SUPFAM" id="SSF54001">
    <property type="entry name" value="Cysteine proteinases"/>
    <property type="match status" value="1"/>
</dbReference>
<dbReference type="InterPro" id="IPR022684">
    <property type="entry name" value="Calpain_cysteine_protease"/>
</dbReference>
<feature type="active site" evidence="6">
    <location>
        <position position="274"/>
    </location>
</feature>
<keyword evidence="2 6" id="KW-0645">Protease</keyword>
<dbReference type="SUPFAM" id="SSF49758">
    <property type="entry name" value="Calpain large subunit, middle domain (domain III)"/>
    <property type="match status" value="1"/>
</dbReference>
<dbReference type="InterPro" id="IPR036213">
    <property type="entry name" value="Calpain_III_sf"/>
</dbReference>
<comment type="caution">
    <text evidence="8">The sequence shown here is derived from an EMBL/GenBank/DDBJ whole genome shotgun (WGS) entry which is preliminary data.</text>
</comment>
<evidence type="ECO:0000256" key="2">
    <source>
        <dbReference type="ARBA" id="ARBA00022670"/>
    </source>
</evidence>
<evidence type="ECO:0000256" key="6">
    <source>
        <dbReference type="PROSITE-ProRule" id="PRU00239"/>
    </source>
</evidence>
<dbReference type="SMART" id="SM00720">
    <property type="entry name" value="calpain_III"/>
    <property type="match status" value="1"/>
</dbReference>
<evidence type="ECO:0000256" key="3">
    <source>
        <dbReference type="ARBA" id="ARBA00022801"/>
    </source>
</evidence>
<dbReference type="OrthoDB" id="167576at2759"/>
<dbReference type="Gene3D" id="2.60.120.380">
    <property type="match status" value="1"/>
</dbReference>
<evidence type="ECO:0000313" key="9">
    <source>
        <dbReference type="Proteomes" id="UP001153678"/>
    </source>
</evidence>
<evidence type="ECO:0000313" key="8">
    <source>
        <dbReference type="EMBL" id="CAI2183585.1"/>
    </source>
</evidence>
<dbReference type="Pfam" id="PF00648">
    <property type="entry name" value="Peptidase_C2"/>
    <property type="match status" value="1"/>
</dbReference>
<dbReference type="Proteomes" id="UP001153678">
    <property type="component" value="Unassembled WGS sequence"/>
</dbReference>
<dbReference type="Pfam" id="PF04212">
    <property type="entry name" value="MIT"/>
    <property type="match status" value="2"/>
</dbReference>
<dbReference type="GO" id="GO:0004198">
    <property type="term" value="F:calcium-dependent cysteine-type endopeptidase activity"/>
    <property type="evidence" value="ECO:0007669"/>
    <property type="project" value="InterPro"/>
</dbReference>
<dbReference type="InterPro" id="IPR051297">
    <property type="entry name" value="PalB/RIM13"/>
</dbReference>
<evidence type="ECO:0000259" key="7">
    <source>
        <dbReference type="PROSITE" id="PS50203"/>
    </source>
</evidence>
<dbReference type="InterPro" id="IPR038765">
    <property type="entry name" value="Papain-like_cys_pep_sf"/>
</dbReference>
<accession>A0A9W4WW65</accession>
<dbReference type="EMBL" id="CAMKVN010003063">
    <property type="protein sequence ID" value="CAI2183585.1"/>
    <property type="molecule type" value="Genomic_DNA"/>
</dbReference>
<dbReference type="SMART" id="SM00745">
    <property type="entry name" value="MIT"/>
    <property type="match status" value="2"/>
</dbReference>
<sequence>MSANYQSVNQQLPLLYQQAVHIAENAVKEDQNGNVETAIKSYSDVTEIFESILRFETNQIKKNKICEKNQEYNRRIAELKNIILPELTVFGQLLKQAKSKSDQALLHDRQKNNQKALELYTESLELFMKAIKETKDESIIAKLTERMNQMFERAEDLKGLPTNSMSLLSLKSANPNAENPLLSSSNFGLSNLEIEVLEKNSQINDKVFPPWPEEINEQFEYDKPFIDDDGLLNLSIIQRANFGSWKRPSQIMEEPKMITMISSAAIKQDIVTDCSFVASLCVSAAYQKRFVVDDLLPLSRDGTLMCTFSTNKNELWPSIIEKAYLKLMGGYDFPGSNSGIDLYALTEWIPEHIFIDDQDFEKETTWKRLLDGQRYGDALVTIATGYLSDAEADSLGLVPTHAYAVKNPWSHKRWMGPFSHLDDVNWTPELMKTLDYDRENALDADDGIFWIDFDSVCQNFFSIHMNWNPELFPYTAIKHSTWPANVRLQKDSLNLGYYPQFCLEVTNDSEHPSPVRLLLTKHITVTEENKDYITLHIYNDTNGDKIYYPRTPWKQGAYVNSPHILISGRWTSQTAGGNASNITYLNNPEYRVSIMPPTSNLSSDKPRILLMLEGPRMYEIDVRMIWSNGKRIASLVPKDILMKSNGYRKGFCYCEKDDVKPGDYTIVVSTFEPGIIEEFILTVASNVTFNVTPIPLEGAGMFKKVIQGQWLQTPEIRPTPMIHIKIFEKLSNHSLGKEVANSGHYASFVQGVCTDDIALPSSDQGYVIVFSTWKKNVSGKFVAHVFTDRNVIVEEIVREKI</sequence>
<evidence type="ECO:0000256" key="4">
    <source>
        <dbReference type="ARBA" id="ARBA00022807"/>
    </source>
</evidence>
<keyword evidence="3 6" id="KW-0378">Hydrolase</keyword>
<dbReference type="AlphaFoldDB" id="A0A9W4WW65"/>
<keyword evidence="9" id="KW-1185">Reference proteome</keyword>
<comment type="similarity">
    <text evidence="1">Belongs to the peptidase C2 family. PalB/RIM13 subfamily.</text>
</comment>
<dbReference type="InterPro" id="IPR022683">
    <property type="entry name" value="Calpain_III"/>
</dbReference>
<dbReference type="SMART" id="SM00230">
    <property type="entry name" value="CysPc"/>
    <property type="match status" value="1"/>
</dbReference>
<dbReference type="CDD" id="cd02656">
    <property type="entry name" value="MIT"/>
    <property type="match status" value="1"/>
</dbReference>
<evidence type="ECO:0000256" key="5">
    <source>
        <dbReference type="PIRSR" id="PIRSR622684-1"/>
    </source>
</evidence>
<dbReference type="PRINTS" id="PR00704">
    <property type="entry name" value="CALPAIN"/>
</dbReference>
<feature type="active site" evidence="5 6">
    <location>
        <position position="407"/>
    </location>
</feature>
<dbReference type="SUPFAM" id="SSF116846">
    <property type="entry name" value="MIT domain"/>
    <property type="match status" value="2"/>
</dbReference>
<dbReference type="Gene3D" id="3.90.70.10">
    <property type="entry name" value="Cysteine proteinases"/>
    <property type="match status" value="1"/>
</dbReference>
<proteinExistence type="inferred from homology"/>
<gene>
    <name evidence="8" type="ORF">FWILDA_LOCUS11150</name>
</gene>